<evidence type="ECO:0000313" key="10">
    <source>
        <dbReference type="Proteomes" id="UP000193420"/>
    </source>
</evidence>
<dbReference type="InterPro" id="IPR036942">
    <property type="entry name" value="Beta-barrel_TonB_sf"/>
</dbReference>
<evidence type="ECO:0000256" key="7">
    <source>
        <dbReference type="PROSITE-ProRule" id="PRU01360"/>
    </source>
</evidence>
<reference evidence="10" key="1">
    <citation type="submission" date="2017-04" db="EMBL/GenBank/DDBJ databases">
        <authorList>
            <person name="Varghese N."/>
            <person name="Submissions S."/>
        </authorList>
    </citation>
    <scope>NUCLEOTIDE SEQUENCE [LARGE SCALE GENOMIC DNA]</scope>
    <source>
        <strain evidence="10">DSM 19835</strain>
    </source>
</reference>
<keyword evidence="10" id="KW-1185">Reference proteome</keyword>
<dbReference type="InterPro" id="IPR023996">
    <property type="entry name" value="TonB-dep_OMP_SusC/RagA"/>
</dbReference>
<dbReference type="GO" id="GO:0009279">
    <property type="term" value="C:cell outer membrane"/>
    <property type="evidence" value="ECO:0007669"/>
    <property type="project" value="UniProtKB-SubCell"/>
</dbReference>
<comment type="subcellular location">
    <subcellularLocation>
        <location evidence="1 7">Cell outer membrane</location>
        <topology evidence="1 7">Multi-pass membrane protein</topology>
    </subcellularLocation>
</comment>
<dbReference type="NCBIfam" id="TIGR04056">
    <property type="entry name" value="OMP_RagA_SusC"/>
    <property type="match status" value="1"/>
</dbReference>
<evidence type="ECO:0000259" key="8">
    <source>
        <dbReference type="Pfam" id="PF07715"/>
    </source>
</evidence>
<dbReference type="Pfam" id="PF13715">
    <property type="entry name" value="CarbopepD_reg_2"/>
    <property type="match status" value="1"/>
</dbReference>
<evidence type="ECO:0000256" key="6">
    <source>
        <dbReference type="ARBA" id="ARBA00023237"/>
    </source>
</evidence>
<name>A0A1X7KUW2_9FLAO</name>
<evidence type="ECO:0000256" key="5">
    <source>
        <dbReference type="ARBA" id="ARBA00023136"/>
    </source>
</evidence>
<dbReference type="InterPro" id="IPR039426">
    <property type="entry name" value="TonB-dep_rcpt-like"/>
</dbReference>
<dbReference type="SUPFAM" id="SSF49464">
    <property type="entry name" value="Carboxypeptidase regulatory domain-like"/>
    <property type="match status" value="1"/>
</dbReference>
<dbReference type="PROSITE" id="PS52016">
    <property type="entry name" value="TONB_DEPENDENT_REC_3"/>
    <property type="match status" value="1"/>
</dbReference>
<dbReference type="InterPro" id="IPR037066">
    <property type="entry name" value="Plug_dom_sf"/>
</dbReference>
<keyword evidence="5 7" id="KW-0472">Membrane</keyword>
<gene>
    <name evidence="9" type="ORF">SAMN03080602_03421</name>
</gene>
<keyword evidence="4 7" id="KW-0812">Transmembrane</keyword>
<dbReference type="Proteomes" id="UP000193420">
    <property type="component" value="Unassembled WGS sequence"/>
</dbReference>
<evidence type="ECO:0000313" key="9">
    <source>
        <dbReference type="EMBL" id="SMG45222.1"/>
    </source>
</evidence>
<protein>
    <submittedName>
        <fullName evidence="9">TonB-linked outer membrane protein, SusC/RagA family</fullName>
    </submittedName>
</protein>
<dbReference type="FunFam" id="2.60.40.1120:FF:000003">
    <property type="entry name" value="Outer membrane protein Omp121"/>
    <property type="match status" value="1"/>
</dbReference>
<dbReference type="InterPro" id="IPR012910">
    <property type="entry name" value="Plug_dom"/>
</dbReference>
<evidence type="ECO:0000256" key="2">
    <source>
        <dbReference type="ARBA" id="ARBA00022448"/>
    </source>
</evidence>
<evidence type="ECO:0000256" key="4">
    <source>
        <dbReference type="ARBA" id="ARBA00022692"/>
    </source>
</evidence>
<dbReference type="SUPFAM" id="SSF56935">
    <property type="entry name" value="Porins"/>
    <property type="match status" value="1"/>
</dbReference>
<dbReference type="OrthoDB" id="9768177at2"/>
<dbReference type="NCBIfam" id="TIGR04057">
    <property type="entry name" value="SusC_RagA_signa"/>
    <property type="match status" value="1"/>
</dbReference>
<dbReference type="EMBL" id="FXAO01000007">
    <property type="protein sequence ID" value="SMG45222.1"/>
    <property type="molecule type" value="Genomic_DNA"/>
</dbReference>
<keyword evidence="6 7" id="KW-0998">Cell outer membrane</keyword>
<dbReference type="AlphaFoldDB" id="A0A1X7KUW2"/>
<keyword evidence="3 7" id="KW-1134">Transmembrane beta strand</keyword>
<dbReference type="Gene3D" id="2.40.170.20">
    <property type="entry name" value="TonB-dependent receptor, beta-barrel domain"/>
    <property type="match status" value="1"/>
</dbReference>
<dbReference type="InterPro" id="IPR023997">
    <property type="entry name" value="TonB-dep_OMP_SusC/RagA_CS"/>
</dbReference>
<dbReference type="RefSeq" id="WP_085500131.1">
    <property type="nucleotide sequence ID" value="NZ_FXAO01000007.1"/>
</dbReference>
<keyword evidence="2 7" id="KW-0813">Transport</keyword>
<dbReference type="Gene3D" id="2.60.40.1120">
    <property type="entry name" value="Carboxypeptidase-like, regulatory domain"/>
    <property type="match status" value="1"/>
</dbReference>
<evidence type="ECO:0000256" key="3">
    <source>
        <dbReference type="ARBA" id="ARBA00022452"/>
    </source>
</evidence>
<organism evidence="9 10">
    <name type="scientific">Arenibacter troitsensis</name>
    <dbReference type="NCBI Taxonomy" id="188872"/>
    <lineage>
        <taxon>Bacteria</taxon>
        <taxon>Pseudomonadati</taxon>
        <taxon>Bacteroidota</taxon>
        <taxon>Flavobacteriia</taxon>
        <taxon>Flavobacteriales</taxon>
        <taxon>Flavobacteriaceae</taxon>
        <taxon>Arenibacter</taxon>
    </lineage>
</organism>
<evidence type="ECO:0000256" key="1">
    <source>
        <dbReference type="ARBA" id="ARBA00004571"/>
    </source>
</evidence>
<comment type="similarity">
    <text evidence="7">Belongs to the TonB-dependent receptor family.</text>
</comment>
<proteinExistence type="inferred from homology"/>
<dbReference type="STRING" id="188872.SAMN03080602_03421"/>
<dbReference type="Pfam" id="PF07715">
    <property type="entry name" value="Plug"/>
    <property type="match status" value="1"/>
</dbReference>
<feature type="domain" description="TonB-dependent receptor plug" evidence="8">
    <location>
        <begin position="229"/>
        <end position="354"/>
    </location>
</feature>
<sequence length="1126" mass="123557">MKIKLIKSRSFVRWRMLIMMMRTFIFLLCTTVFGITTEKSFSQEKITIDVDKVVSVDEVFDIIQNQTKYRFIYPVDLFADAPQVQLKKGEIAVDELLKQSLSKSPVEFDLSRKNRIVIKEWHADTGPAEEVLSQQQFEVSGTVTDQAGQPLPGANIVEKGTANGVTADFDGNFSIDVANEKAILVVSYIGYATKEVPINGEFNINVVLEESAAGLEEVVVVGYGAVQRKDLTTSISTVKAEEISKITTASFDQALKGMAPGLFIAQSQGAPGAQPDIRIRGTNSISAGTAPLYVIDGLVIPNNSGSANAFDVDQATPGATNIFATINPDDIESIEVLKDAAATAIYGARGSNGVIIVNTKRGKSGQAKINFDYYTALANISKDYPLTNAVQYITIANRYTDANGANRLFTDADLENYSGTGGTDWQNAVFRTAITQNFSLSASGGTDKFSYFLSSSYYDEEGIVIDNDLSRFSIRANLDATLGKFKLGNSMTASYTTNNDIPYGIDRNPQAGPAVISSVLQMPPTDPIFNADGTYFVFPTRSSGAITNPVAIAKTQEIQYKTLRSLGNFFLEYTIFDDLKIRSSLGYDIFSRSDGVYFPKETTLLGSELGGVARRASTLNLTWLNENTLSYNKEFGNHKVNAVIGTTFQGNHLEGVFAGSSNFVTDGFKSFNLEAGASDLPPGSILQEWQVSSFLGRVAYDYKSRYLLTFSGRYDGSSRLGPNDRYDFFPAVSGAWRISDEPFFEGISNKIDYLKLRASYGVGGNDQIGNYASFPSFSTTSVQFGSTSSTGVIPGSFGNQDIKWERTTQLDIGLDATFFNNVLSLTADYYDKTTTDLLAPRVLASESGFSNITVNAGEIKNSGFELEVGSTFNLGEFAVDLNANASFEKNKFISLGEFNQADTLRTGNTARIVGKPLGTWFIPQFKGIYQIGQEAEAAIYNKEVGDPIIEDINGDGQIIPLDDFRATDLSAPNKYFGFNGNVRYEGWDLGFFFQGAFGHRIYNRDFAERGYRINQGLSNFYTSLLDAWTPQNPSNTIPRLNANINHLVHSGTVQKADYIRLQNVTIGYNFDKRVLDKLNVSKLRLYLSGQNLATFTKYDGLNPEAFNDNGSYPLSRTYRIGVNISL</sequence>
<dbReference type="InterPro" id="IPR008969">
    <property type="entry name" value="CarboxyPept-like_regulatory"/>
</dbReference>
<accession>A0A1X7KUW2</accession>
<dbReference type="Gene3D" id="2.170.130.10">
    <property type="entry name" value="TonB-dependent receptor, plug domain"/>
    <property type="match status" value="1"/>
</dbReference>